<feature type="region of interest" description="Disordered" evidence="1">
    <location>
        <begin position="431"/>
        <end position="456"/>
    </location>
</feature>
<name>A0A914N3A7_MELIC</name>
<dbReference type="WBParaSite" id="Minc3s03753g34699">
    <property type="protein sequence ID" value="Minc3s03753g34699"/>
    <property type="gene ID" value="Minc3s03753g34699"/>
</dbReference>
<evidence type="ECO:0000313" key="3">
    <source>
        <dbReference type="WBParaSite" id="Minc3s03753g34699"/>
    </source>
</evidence>
<dbReference type="AlphaFoldDB" id="A0A914N3A7"/>
<feature type="compositionally biased region" description="Low complexity" evidence="1">
    <location>
        <begin position="357"/>
        <end position="370"/>
    </location>
</feature>
<feature type="region of interest" description="Disordered" evidence="1">
    <location>
        <begin position="347"/>
        <end position="389"/>
    </location>
</feature>
<keyword evidence="2" id="KW-1185">Reference proteome</keyword>
<feature type="compositionally biased region" description="Polar residues" evidence="1">
    <location>
        <begin position="214"/>
        <end position="231"/>
    </location>
</feature>
<dbReference type="Proteomes" id="UP000887563">
    <property type="component" value="Unplaced"/>
</dbReference>
<feature type="region of interest" description="Disordered" evidence="1">
    <location>
        <begin position="1"/>
        <end position="73"/>
    </location>
</feature>
<feature type="compositionally biased region" description="Low complexity" evidence="1">
    <location>
        <begin position="21"/>
        <end position="42"/>
    </location>
</feature>
<feature type="region of interest" description="Disordered" evidence="1">
    <location>
        <begin position="180"/>
        <end position="233"/>
    </location>
</feature>
<feature type="compositionally biased region" description="Basic and acidic residues" evidence="1">
    <location>
        <begin position="371"/>
        <end position="380"/>
    </location>
</feature>
<protein>
    <submittedName>
        <fullName evidence="3">Uncharacterized protein</fullName>
    </submittedName>
</protein>
<accession>A0A914N3A7</accession>
<sequence length="456" mass="50153">MPPQTNKQSLSKQGPSNNKRITNNTSSLITPSSSSTRKYSSSLQQKSPSNKLNNSTIPCPTQMSSSNTSTILSPPDSAELNISQCSNVSTENNKTKLRKQIAPKCLELSELEKLELTQLLRKMFLIIFCLFFKCFSMPTSATQSMVASTSTASASLRSSLLSGNDRPKSLLPLQSSKLIRPSNIGRTTNKNTKQNEKQQANILTNSGGKPLMSRISTKSGYSATNSPQNNNTEKKPVLAVKGVSVLSTTPATQRRRPSTSICSTNIVSPSTDQNISADSSLVEQQKRNRENVAVGVVSPMLQKHENNFILNNDQNRTLGNVETVIDNTMGIPLVEEKEEPLKFKEKINNNEEKNNKQKSSSTSSFTNNQEDSSKRDEKKILTKKPSNLNKILLPSTSTTKIGKIKMKENNLTTKTNKILPKGNEKIIREEEECPQSPLMPPPLAPTKLCNNGQLRG</sequence>
<evidence type="ECO:0000313" key="2">
    <source>
        <dbReference type="Proteomes" id="UP000887563"/>
    </source>
</evidence>
<feature type="compositionally biased region" description="Polar residues" evidence="1">
    <location>
        <begin position="184"/>
        <end position="207"/>
    </location>
</feature>
<evidence type="ECO:0000256" key="1">
    <source>
        <dbReference type="SAM" id="MobiDB-lite"/>
    </source>
</evidence>
<organism evidence="2 3">
    <name type="scientific">Meloidogyne incognita</name>
    <name type="common">Southern root-knot nematode worm</name>
    <name type="synonym">Oxyuris incognita</name>
    <dbReference type="NCBI Taxonomy" id="6306"/>
    <lineage>
        <taxon>Eukaryota</taxon>
        <taxon>Metazoa</taxon>
        <taxon>Ecdysozoa</taxon>
        <taxon>Nematoda</taxon>
        <taxon>Chromadorea</taxon>
        <taxon>Rhabditida</taxon>
        <taxon>Tylenchina</taxon>
        <taxon>Tylenchomorpha</taxon>
        <taxon>Tylenchoidea</taxon>
        <taxon>Meloidogynidae</taxon>
        <taxon>Meloidogyninae</taxon>
        <taxon>Meloidogyne</taxon>
        <taxon>Meloidogyne incognita group</taxon>
    </lineage>
</organism>
<reference evidence="3" key="1">
    <citation type="submission" date="2022-11" db="UniProtKB">
        <authorList>
            <consortium name="WormBaseParasite"/>
        </authorList>
    </citation>
    <scope>IDENTIFICATION</scope>
</reference>
<feature type="compositionally biased region" description="Polar residues" evidence="1">
    <location>
        <begin position="43"/>
        <end position="72"/>
    </location>
</feature>
<proteinExistence type="predicted"/>
<feature type="compositionally biased region" description="Polar residues" evidence="1">
    <location>
        <begin position="1"/>
        <end position="20"/>
    </location>
</feature>